<evidence type="ECO:0000259" key="4">
    <source>
        <dbReference type="PROSITE" id="PS51127"/>
    </source>
</evidence>
<dbReference type="Pfam" id="PF02369">
    <property type="entry name" value="Big_1"/>
    <property type="match status" value="1"/>
</dbReference>
<dbReference type="InterPro" id="IPR013783">
    <property type="entry name" value="Ig-like_fold"/>
</dbReference>
<dbReference type="STRING" id="394096.DB31_7934"/>
<feature type="region of interest" description="Disordered" evidence="2">
    <location>
        <begin position="867"/>
        <end position="896"/>
    </location>
</feature>
<feature type="domain" description="Big-1" evidence="4">
    <location>
        <begin position="45"/>
        <end position="141"/>
    </location>
</feature>
<evidence type="ECO:0000256" key="3">
    <source>
        <dbReference type="SAM" id="SignalP"/>
    </source>
</evidence>
<gene>
    <name evidence="5" type="ORF">DB31_7934</name>
</gene>
<evidence type="ECO:0000256" key="1">
    <source>
        <dbReference type="ARBA" id="ARBA00010116"/>
    </source>
</evidence>
<keyword evidence="3" id="KW-0732">Signal</keyword>
<dbReference type="PATRIC" id="fig|394096.3.peg.3974"/>
<dbReference type="InterPro" id="IPR003344">
    <property type="entry name" value="Big_1_dom"/>
</dbReference>
<reference evidence="5 6" key="1">
    <citation type="submission" date="2014-04" db="EMBL/GenBank/DDBJ databases">
        <title>Genome assembly of Hyalangium minutum DSM 14724.</title>
        <authorList>
            <person name="Sharma G."/>
            <person name="Subramanian S."/>
        </authorList>
    </citation>
    <scope>NUCLEOTIDE SEQUENCE [LARGE SCALE GENOMIC DNA]</scope>
    <source>
        <strain evidence="5 6">DSM 14724</strain>
    </source>
</reference>
<proteinExistence type="inferred from homology"/>
<dbReference type="InterPro" id="IPR008964">
    <property type="entry name" value="Invasin/intimin_cell_adhesion"/>
</dbReference>
<dbReference type="PROSITE" id="PS51127">
    <property type="entry name" value="BIG1"/>
    <property type="match status" value="1"/>
</dbReference>
<keyword evidence="6" id="KW-1185">Reference proteome</keyword>
<sequence length="1138" mass="114358">MASRPLSLGWCFTLAVLIVGAAGCGGSDPQPPLPTPDLPDAALSKVEVSRTANVLADGRDIVTLTVTVVKADGTALSGRTVRLEVSGEGNMLAPASGQTNPQGVLTATLASTRPGTKKVKASVDAEGGPVVLSAQPTVEFISPGNPATRLEFTVPPGDVIAGTPFSVTATAYDASNNVATGFTGTVQLTSSDPQAVLPGAFTFGASNAGTASLSVELRTAGTQTLSLAHGLSGSPLTASKTVVAASPARLAFSGQPANGTVRTTLAAVRVQVTDAYGNATPASSPQVSVSLSGGDAAATLSGTRNVDPVSGEATFSDLSVDQEGNGFQLVATSGTLTQGTSSTFTITDNLAPAAAVIAVTVLTPSTVRVTWTTVGDDGNLGQAATQELRYATTPITNLDQFNAGLVAVAPSPQEPGSAESTLVMGLTLNVDHYFALKVTDGAGNYSLSNSPKVGGGDPCGGVTCTPPAGTCSADGRTAIGYTSACVVENGAGVCRDTPAQTACQSYETCGAGSCGPVTAGSQAGSIVISEFSALGSEFIELHNTTAADIDVHGYTFRNAAGVEVDLRAPSDPNGTAGTAVVVTAGGRLYGIANPSGSIPGGVGFVYGAPGTSFSLADTGDALALYAAPPAGNLQDVVDFRAFKSDPNTPLAASDFVGFAGSSTQLDPESLSAAGNDTATNWCVSFYGSGVRGSRVTNTAGAANGSCKVAVINEVYLDAPSTDNGLVFIELAGPGGSVIGGAKIADVEGRAGTTAAGANNESFSPYTIPAGTRFPADGILLIADLNPSGQTLVPNFVAGVDVGANNVDLENFGGDSVQLINAAGTALLDVLGQDVSGTTLDTNTADNGFAMYEGTIAVYVSTTGSWSSSLARSPGSADTDNNRNDFRTDPSPTPGLPNDLANFTVTSLFPDDGPATAGANGIVVTGTDLAPTMRAQFGGSSSVLCSVSTPTTASCTAVTNAGAVGVVDVTFTPAASVGASGPFILSRGFTYTGNENETNSVLEADFCNLQSPTTLSVVRSTVTPVIYGRIYETGITEPPGPPAGILAEVGYGNNGSDPRSNNSWKFFPATYNVQVGNDDEFMGSFTAPATAATYAYTYRFSQDNGLKWTYCDKDGAGSNTNPDLVFSPTQLGVMTVTNN</sequence>
<evidence type="ECO:0000313" key="6">
    <source>
        <dbReference type="Proteomes" id="UP000028725"/>
    </source>
</evidence>
<name>A0A085WLY4_9BACT</name>
<accession>A0A085WLY4</accession>
<comment type="similarity">
    <text evidence="1">Belongs to the intimin/invasin family.</text>
</comment>
<feature type="signal peptide" evidence="3">
    <location>
        <begin position="1"/>
        <end position="21"/>
    </location>
</feature>
<protein>
    <recommendedName>
        <fullName evidence="4">Big-1 domain-containing protein</fullName>
    </recommendedName>
</protein>
<dbReference type="Proteomes" id="UP000028725">
    <property type="component" value="Unassembled WGS sequence"/>
</dbReference>
<comment type="caution">
    <text evidence="5">The sequence shown here is derived from an EMBL/GenBank/DDBJ whole genome shotgun (WGS) entry which is preliminary data.</text>
</comment>
<dbReference type="EMBL" id="JMCB01000006">
    <property type="protein sequence ID" value="KFE68697.1"/>
    <property type="molecule type" value="Genomic_DNA"/>
</dbReference>
<dbReference type="RefSeq" id="WP_052420091.1">
    <property type="nucleotide sequence ID" value="NZ_JMCB01000006.1"/>
</dbReference>
<dbReference type="SUPFAM" id="SSF49373">
    <property type="entry name" value="Invasin/intimin cell-adhesion fragments"/>
    <property type="match status" value="1"/>
</dbReference>
<dbReference type="SUPFAM" id="SSF74853">
    <property type="entry name" value="Lamin A/C globular tail domain"/>
    <property type="match status" value="1"/>
</dbReference>
<dbReference type="AlphaFoldDB" id="A0A085WLY4"/>
<evidence type="ECO:0000313" key="5">
    <source>
        <dbReference type="EMBL" id="KFE68697.1"/>
    </source>
</evidence>
<organism evidence="5 6">
    <name type="scientific">Hyalangium minutum</name>
    <dbReference type="NCBI Taxonomy" id="394096"/>
    <lineage>
        <taxon>Bacteria</taxon>
        <taxon>Pseudomonadati</taxon>
        <taxon>Myxococcota</taxon>
        <taxon>Myxococcia</taxon>
        <taxon>Myxococcales</taxon>
        <taxon>Cystobacterineae</taxon>
        <taxon>Archangiaceae</taxon>
        <taxon>Hyalangium</taxon>
    </lineage>
</organism>
<dbReference type="OrthoDB" id="5383407at2"/>
<evidence type="ECO:0000256" key="2">
    <source>
        <dbReference type="SAM" id="MobiDB-lite"/>
    </source>
</evidence>
<dbReference type="SMART" id="SM00634">
    <property type="entry name" value="BID_1"/>
    <property type="match status" value="1"/>
</dbReference>
<dbReference type="PROSITE" id="PS51257">
    <property type="entry name" value="PROKAR_LIPOPROTEIN"/>
    <property type="match status" value="1"/>
</dbReference>
<feature type="chain" id="PRO_5001799760" description="Big-1 domain-containing protein" evidence="3">
    <location>
        <begin position="22"/>
        <end position="1138"/>
    </location>
</feature>
<dbReference type="Gene3D" id="2.60.40.10">
    <property type="entry name" value="Immunoglobulins"/>
    <property type="match status" value="3"/>
</dbReference>
<dbReference type="InterPro" id="IPR036415">
    <property type="entry name" value="Lamin_tail_dom_sf"/>
</dbReference>